<dbReference type="Pfam" id="PF17186">
    <property type="entry name" value="Lipocalin_9"/>
    <property type="match status" value="1"/>
</dbReference>
<reference evidence="2 3" key="1">
    <citation type="journal article" date="2019" name="Sci. Rep.">
        <title>A multi-omics analysis of the grapevine pathogen Lasiodiplodia theobromae reveals that temperature affects the expression of virulence- and pathogenicity-related genes.</title>
        <authorList>
            <person name="Felix C."/>
            <person name="Meneses R."/>
            <person name="Goncalves M.F.M."/>
            <person name="Tilleman L."/>
            <person name="Duarte A.S."/>
            <person name="Jorrin-Novo J.V."/>
            <person name="Van de Peer Y."/>
            <person name="Deforce D."/>
            <person name="Van Nieuwerburgh F."/>
            <person name="Esteves A.C."/>
            <person name="Alves A."/>
        </authorList>
    </citation>
    <scope>NUCLEOTIDE SEQUENCE [LARGE SCALE GENOMIC DNA]</scope>
    <source>
        <strain evidence="2 3">LA-SOL3</strain>
    </source>
</reference>
<dbReference type="InterPro" id="IPR010791">
    <property type="entry name" value="AttH_dom"/>
</dbReference>
<dbReference type="PANTHER" id="PTHR40617">
    <property type="entry name" value="TERPENE CYCLASE ASQC"/>
    <property type="match status" value="1"/>
</dbReference>
<dbReference type="InterPro" id="IPR053112">
    <property type="entry name" value="Fungal_Dehydratase/Hydratase"/>
</dbReference>
<protein>
    <submittedName>
        <fullName evidence="2">Kievitone hydratase</fullName>
    </submittedName>
</protein>
<dbReference type="AlphaFoldDB" id="A0A5N5CZP6"/>
<evidence type="ECO:0000313" key="3">
    <source>
        <dbReference type="Proteomes" id="UP000325902"/>
    </source>
</evidence>
<dbReference type="OrthoDB" id="5295747at2759"/>
<keyword evidence="3" id="KW-1185">Reference proteome</keyword>
<dbReference type="InterPro" id="IPR023374">
    <property type="entry name" value="AttH-like_dom_sf"/>
</dbReference>
<dbReference type="Pfam" id="PF07143">
    <property type="entry name" value="CrtC"/>
    <property type="match status" value="1"/>
</dbReference>
<sequence>MLTKCLQPNVPTLYDLTASQFQSAPISSYYAGSFLTTTNGNQYFVVSHLLLLTQQPQSNIRHSILDITNPSTYWKTSTFVPTPPQPPANTTSGPWSHAFPNYTFSSPSSDSASRMHTRATSEKYSFDLSLAATSSALHNLGAGTFAFGSGNNSQWSLPACRTYGTLTVRSDGDGGGEEEEEVQQLTVDPARSLTWYDRQWGYVNAPPAFTWMGLRFPDADISMSVWAIDYHDSSSSSSNDTRQWRFATVQTPQGNLILDVAVRPDEGSVWTSPATGKAYAARWRLEFQNGDVVNVTAVRPDQELGTGISAFVRVEGRFMGTDQGGFGVVDVLG</sequence>
<name>A0A5N5CZP6_9PEZI</name>
<organism evidence="2 3">
    <name type="scientific">Lasiodiplodia theobromae</name>
    <dbReference type="NCBI Taxonomy" id="45133"/>
    <lineage>
        <taxon>Eukaryota</taxon>
        <taxon>Fungi</taxon>
        <taxon>Dikarya</taxon>
        <taxon>Ascomycota</taxon>
        <taxon>Pezizomycotina</taxon>
        <taxon>Dothideomycetes</taxon>
        <taxon>Dothideomycetes incertae sedis</taxon>
        <taxon>Botryosphaeriales</taxon>
        <taxon>Botryosphaeriaceae</taxon>
        <taxon>Lasiodiplodia</taxon>
    </lineage>
</organism>
<evidence type="ECO:0000313" key="2">
    <source>
        <dbReference type="EMBL" id="KAB2570811.1"/>
    </source>
</evidence>
<evidence type="ECO:0000259" key="1">
    <source>
        <dbReference type="Pfam" id="PF07143"/>
    </source>
</evidence>
<comment type="caution">
    <text evidence="2">The sequence shown here is derived from an EMBL/GenBank/DDBJ whole genome shotgun (WGS) entry which is preliminary data.</text>
</comment>
<dbReference type="Gene3D" id="2.40.370.10">
    <property type="entry name" value="AttH-like domain"/>
    <property type="match status" value="2"/>
</dbReference>
<dbReference type="Proteomes" id="UP000325902">
    <property type="component" value="Unassembled WGS sequence"/>
</dbReference>
<gene>
    <name evidence="2" type="primary">khs_3</name>
    <name evidence="2" type="ORF">DBV05_g10520</name>
</gene>
<accession>A0A5N5CZP6</accession>
<dbReference type="PANTHER" id="PTHR40617:SF1">
    <property type="entry name" value="ATTH DOMAIN-CONTAINING PROTEIN-RELATED"/>
    <property type="match status" value="1"/>
</dbReference>
<feature type="domain" description="AttH" evidence="1">
    <location>
        <begin position="88"/>
        <end position="201"/>
    </location>
</feature>
<dbReference type="EMBL" id="VCHE01000122">
    <property type="protein sequence ID" value="KAB2570811.1"/>
    <property type="molecule type" value="Genomic_DNA"/>
</dbReference>
<proteinExistence type="predicted"/>
<dbReference type="SUPFAM" id="SSF159245">
    <property type="entry name" value="AttH-like"/>
    <property type="match status" value="1"/>
</dbReference>